<feature type="compositionally biased region" description="Low complexity" evidence="2">
    <location>
        <begin position="75"/>
        <end position="96"/>
    </location>
</feature>
<comment type="similarity">
    <text evidence="1">Belongs to the NPL4 family.</text>
</comment>
<evidence type="ECO:0000256" key="2">
    <source>
        <dbReference type="SAM" id="MobiDB-lite"/>
    </source>
</evidence>
<dbReference type="GO" id="GO:0043130">
    <property type="term" value="F:ubiquitin binding"/>
    <property type="evidence" value="ECO:0007669"/>
    <property type="project" value="TreeGrafter"/>
</dbReference>
<dbReference type="PROSITE" id="PS50249">
    <property type="entry name" value="MPN"/>
    <property type="match status" value="1"/>
</dbReference>
<name>A0AAN7U5Z1_9MYCE</name>
<evidence type="ECO:0000259" key="3">
    <source>
        <dbReference type="PROSITE" id="PS50249"/>
    </source>
</evidence>
<dbReference type="Proteomes" id="UP001344447">
    <property type="component" value="Unassembled WGS sequence"/>
</dbReference>
<gene>
    <name evidence="4" type="ORF">RB653_009284</name>
</gene>
<dbReference type="PANTHER" id="PTHR12710">
    <property type="entry name" value="NUCLEAR PROTEIN LOCALIZATION 4"/>
    <property type="match status" value="1"/>
</dbReference>
<accession>A0AAN7U5Z1</accession>
<dbReference type="AlphaFoldDB" id="A0AAN7U5Z1"/>
<dbReference type="InterPro" id="IPR007717">
    <property type="entry name" value="NPL4_C"/>
</dbReference>
<dbReference type="GO" id="GO:0031625">
    <property type="term" value="F:ubiquitin protein ligase binding"/>
    <property type="evidence" value="ECO:0007669"/>
    <property type="project" value="TreeGrafter"/>
</dbReference>
<dbReference type="InterPro" id="IPR016563">
    <property type="entry name" value="Npl4"/>
</dbReference>
<evidence type="ECO:0000256" key="1">
    <source>
        <dbReference type="ARBA" id="ARBA00011025"/>
    </source>
</evidence>
<dbReference type="PANTHER" id="PTHR12710:SF0">
    <property type="entry name" value="NUCLEAR PROTEIN LOCALIZATION PROTEIN 4 HOMOLOG"/>
    <property type="match status" value="1"/>
</dbReference>
<dbReference type="CDD" id="cd08061">
    <property type="entry name" value="MPN_NPL4"/>
    <property type="match status" value="1"/>
</dbReference>
<evidence type="ECO:0000313" key="4">
    <source>
        <dbReference type="EMBL" id="KAK5579600.1"/>
    </source>
</evidence>
<dbReference type="GO" id="GO:0005634">
    <property type="term" value="C:nucleus"/>
    <property type="evidence" value="ECO:0007669"/>
    <property type="project" value="TreeGrafter"/>
</dbReference>
<proteinExistence type="inferred from homology"/>
<dbReference type="SUPFAM" id="SSF102712">
    <property type="entry name" value="JAB1/MPN domain"/>
    <property type="match status" value="1"/>
</dbReference>
<feature type="region of interest" description="Disordered" evidence="2">
    <location>
        <begin position="70"/>
        <end position="105"/>
    </location>
</feature>
<dbReference type="Gene3D" id="3.40.140.10">
    <property type="entry name" value="Cytidine Deaminase, domain 2"/>
    <property type="match status" value="1"/>
</dbReference>
<reference evidence="4 5" key="1">
    <citation type="submission" date="2023-11" db="EMBL/GenBank/DDBJ databases">
        <title>Dfirmibasis_genome.</title>
        <authorList>
            <person name="Edelbroek B."/>
            <person name="Kjellin J."/>
            <person name="Jerlstrom-Hultqvist J."/>
            <person name="Soderbom F."/>
        </authorList>
    </citation>
    <scope>NUCLEOTIDE SEQUENCE [LARGE SCALE GENOMIC DNA]</scope>
    <source>
        <strain evidence="4 5">TNS-C-14</strain>
    </source>
</reference>
<organism evidence="4 5">
    <name type="scientific">Dictyostelium firmibasis</name>
    <dbReference type="NCBI Taxonomy" id="79012"/>
    <lineage>
        <taxon>Eukaryota</taxon>
        <taxon>Amoebozoa</taxon>
        <taxon>Evosea</taxon>
        <taxon>Eumycetozoa</taxon>
        <taxon>Dictyostelia</taxon>
        <taxon>Dictyosteliales</taxon>
        <taxon>Dictyosteliaceae</taxon>
        <taxon>Dictyostelium</taxon>
    </lineage>
</organism>
<sequence length="573" mass="63719">MIIAVRSPSGTTKINVSDTAIVKDLYVKLKENNVDIDGKSIAKTPRDPPLEVGDKLSTIGIKSGDLLHLVGGGSNNSKSSSGSNNNDNNNNNNNNNNKKELSYDEKLPNGLTPRCKHSVGDKCVFCSDAQGMKRCEHPENATCPNCQDKKFKGRRLKWLCNHPAGGKCSNCLKVGKNVAYKCNHGPTATCVNCMDKSDEEDETQENNKDNSEIKTSGFVPKVAVKNEVKTKCLHGPNQKCINCLPKDDPNSIEVPKRRCKNHGINGSCVECIEWRESLKMKLKSQDNPHAPGALVDFQAANIFQQYIANSKFEQQRIGFLYGNILSDGSVVVDSIYEPPQECKDKQTPILLPDPLGDKIESTASMLGLTRVGWIFSHPSRKYTMSSTEIIQAASYQNKYGSSFVTLILSVNSDGQSNMEAFQVSDQALKLEKTGEFLPTQLDQTKCKLKSPVFEEGTETVNADTNFFIVTVPLKAREDKSIFDISFPVENRIPVNTLSDLASYKLEHKDVSPLKFFSDFHFLIFLLENQFLDFQSDFPIICENVRSRSSENLVGYLEILNYQIGDIIGHDQFN</sequence>
<comment type="caution">
    <text evidence="4">The sequence shown here is derived from an EMBL/GenBank/DDBJ whole genome shotgun (WGS) entry which is preliminary data.</text>
</comment>
<dbReference type="InterPro" id="IPR037518">
    <property type="entry name" value="MPN"/>
</dbReference>
<evidence type="ECO:0000313" key="5">
    <source>
        <dbReference type="Proteomes" id="UP001344447"/>
    </source>
</evidence>
<protein>
    <recommendedName>
        <fullName evidence="3">MPN domain-containing protein</fullName>
    </recommendedName>
</protein>
<feature type="domain" description="MPN" evidence="3">
    <location>
        <begin position="292"/>
        <end position="427"/>
    </location>
</feature>
<dbReference type="EMBL" id="JAVFKY010000003">
    <property type="protein sequence ID" value="KAK5579600.1"/>
    <property type="molecule type" value="Genomic_DNA"/>
</dbReference>
<dbReference type="FunFam" id="3.40.140.10:FF:000161">
    <property type="entry name" value="Nuclear protein localization protein 4 homolog"/>
    <property type="match status" value="1"/>
</dbReference>
<dbReference type="Pfam" id="PF05021">
    <property type="entry name" value="NPL4"/>
    <property type="match status" value="2"/>
</dbReference>
<dbReference type="Gene3D" id="3.10.20.90">
    <property type="entry name" value="Phosphatidylinositol 3-kinase Catalytic Subunit, Chain A, domain 1"/>
    <property type="match status" value="1"/>
</dbReference>
<keyword evidence="5" id="KW-1185">Reference proteome</keyword>
<dbReference type="GO" id="GO:0006511">
    <property type="term" value="P:ubiquitin-dependent protein catabolic process"/>
    <property type="evidence" value="ECO:0007669"/>
    <property type="project" value="InterPro"/>
</dbReference>